<reference evidence="7" key="1">
    <citation type="journal article" date="2022" name="Plant J.">
        <title>Strategies of tolerance reflected in two North American maple genomes.</title>
        <authorList>
            <person name="McEvoy S.L."/>
            <person name="Sezen U.U."/>
            <person name="Trouern-Trend A."/>
            <person name="McMahon S.M."/>
            <person name="Schaberg P.G."/>
            <person name="Yang J."/>
            <person name="Wegrzyn J.L."/>
            <person name="Swenson N.G."/>
        </authorList>
    </citation>
    <scope>NUCLEOTIDE SEQUENCE</scope>
    <source>
        <strain evidence="7">NS2018</strain>
    </source>
</reference>
<comment type="caution">
    <text evidence="7">The sequence shown here is derived from an EMBL/GenBank/DDBJ whole genome shotgun (WGS) entry which is preliminary data.</text>
</comment>
<evidence type="ECO:0000256" key="5">
    <source>
        <dbReference type="SAM" id="MobiDB-lite"/>
    </source>
</evidence>
<dbReference type="GO" id="GO:0003700">
    <property type="term" value="F:DNA-binding transcription factor activity"/>
    <property type="evidence" value="ECO:0007669"/>
    <property type="project" value="InterPro"/>
</dbReference>
<reference evidence="7" key="2">
    <citation type="submission" date="2023-06" db="EMBL/GenBank/DDBJ databases">
        <authorList>
            <person name="Swenson N.G."/>
            <person name="Wegrzyn J.L."/>
            <person name="Mcevoy S.L."/>
        </authorList>
    </citation>
    <scope>NUCLEOTIDE SEQUENCE</scope>
    <source>
        <strain evidence="7">NS2018</strain>
        <tissue evidence="7">Leaf</tissue>
    </source>
</reference>
<dbReference type="InterPro" id="IPR017930">
    <property type="entry name" value="Myb_dom"/>
</dbReference>
<dbReference type="PANTHER" id="PTHR31314:SF128">
    <property type="entry name" value="OS11G0106100 PROTEIN"/>
    <property type="match status" value="1"/>
</dbReference>
<keyword evidence="2" id="KW-0805">Transcription regulation</keyword>
<dbReference type="PANTHER" id="PTHR31314">
    <property type="entry name" value="MYB FAMILY TRANSCRIPTION FACTOR PHL7-LIKE"/>
    <property type="match status" value="1"/>
</dbReference>
<organism evidence="7 8">
    <name type="scientific">Acer saccharum</name>
    <name type="common">Sugar maple</name>
    <dbReference type="NCBI Taxonomy" id="4024"/>
    <lineage>
        <taxon>Eukaryota</taxon>
        <taxon>Viridiplantae</taxon>
        <taxon>Streptophyta</taxon>
        <taxon>Embryophyta</taxon>
        <taxon>Tracheophyta</taxon>
        <taxon>Spermatophyta</taxon>
        <taxon>Magnoliopsida</taxon>
        <taxon>eudicotyledons</taxon>
        <taxon>Gunneridae</taxon>
        <taxon>Pentapetalae</taxon>
        <taxon>rosids</taxon>
        <taxon>malvids</taxon>
        <taxon>Sapindales</taxon>
        <taxon>Sapindaceae</taxon>
        <taxon>Hippocastanoideae</taxon>
        <taxon>Acereae</taxon>
        <taxon>Acer</taxon>
    </lineage>
</organism>
<proteinExistence type="predicted"/>
<dbReference type="PROSITE" id="PS51294">
    <property type="entry name" value="HTH_MYB"/>
    <property type="match status" value="1"/>
</dbReference>
<feature type="compositionally biased region" description="Polar residues" evidence="5">
    <location>
        <begin position="23"/>
        <end position="38"/>
    </location>
</feature>
<dbReference type="InterPro" id="IPR009057">
    <property type="entry name" value="Homeodomain-like_sf"/>
</dbReference>
<dbReference type="AlphaFoldDB" id="A0AA39RST8"/>
<gene>
    <name evidence="7" type="ORF">LWI29_025743</name>
</gene>
<dbReference type="InterPro" id="IPR001005">
    <property type="entry name" value="SANT/Myb"/>
</dbReference>
<sequence length="428" mass="48871">MSSTKDLEIHDQEKSDKTEELQAENTSLVSSQKCSSFDLNEEASCEGDDSSSIAKVAELEDDDDDDDEKIRTEGSSSTDNNNNVTDDGNERKAAVRQYVRSKMPRLRWTPDLHLSFVHAVERLGGQERATPKLVLQLMNVRGLSIAHVKSHLQMYRSKKLDEAGQVLSQPYRSFQGRNHHVRDMFQSVDMSSPHQHFRMENGGIVLARNFHENNFARSLLDLKSTFSRAHGNRRWCSDNPTMVRPSSLISKDSHSAYHEGKSTTTSNQIHVTDTSMRMGPIRPSRFLEEKRWPPLEYGRWKVNRSLTKDTAANACLQPQAQQNFTTSRSFGTSFHARPTGVNPGNHTMVRQFLSNSHDSVSKLNSFKPEFDPPFRLDKMQLNEDKMLKDKEWLPDLQLRLSHRVGIDHEEKPPHCKNSQEINTKLSLS</sequence>
<evidence type="ECO:0000256" key="4">
    <source>
        <dbReference type="ARBA" id="ARBA00023242"/>
    </source>
</evidence>
<feature type="compositionally biased region" description="Acidic residues" evidence="5">
    <location>
        <begin position="39"/>
        <end position="49"/>
    </location>
</feature>
<feature type="compositionally biased region" description="Basic and acidic residues" evidence="5">
    <location>
        <begin position="1"/>
        <end position="20"/>
    </location>
</feature>
<evidence type="ECO:0000313" key="7">
    <source>
        <dbReference type="EMBL" id="KAK0579394.1"/>
    </source>
</evidence>
<dbReference type="GO" id="GO:0003677">
    <property type="term" value="F:DNA binding"/>
    <property type="evidence" value="ECO:0007669"/>
    <property type="project" value="InterPro"/>
</dbReference>
<evidence type="ECO:0000313" key="8">
    <source>
        <dbReference type="Proteomes" id="UP001168877"/>
    </source>
</evidence>
<dbReference type="Proteomes" id="UP001168877">
    <property type="component" value="Unassembled WGS sequence"/>
</dbReference>
<dbReference type="FunFam" id="1.10.10.60:FF:000002">
    <property type="entry name" value="Myb family transcription factor"/>
    <property type="match status" value="1"/>
</dbReference>
<feature type="region of interest" description="Disordered" evidence="5">
    <location>
        <begin position="1"/>
        <end position="91"/>
    </location>
</feature>
<feature type="compositionally biased region" description="Low complexity" evidence="5">
    <location>
        <begin position="74"/>
        <end position="86"/>
    </location>
</feature>
<dbReference type="InterPro" id="IPR006447">
    <property type="entry name" value="Myb_dom_plants"/>
</dbReference>
<keyword evidence="3" id="KW-0804">Transcription</keyword>
<feature type="compositionally biased region" description="Polar residues" evidence="5">
    <location>
        <begin position="416"/>
        <end position="428"/>
    </location>
</feature>
<evidence type="ECO:0000259" key="6">
    <source>
        <dbReference type="PROSITE" id="PS51294"/>
    </source>
</evidence>
<protein>
    <recommendedName>
        <fullName evidence="6">HTH myb-type domain-containing protein</fullName>
    </recommendedName>
</protein>
<dbReference type="NCBIfam" id="TIGR01557">
    <property type="entry name" value="myb_SHAQKYF"/>
    <property type="match status" value="1"/>
</dbReference>
<dbReference type="InterPro" id="IPR046955">
    <property type="entry name" value="PHR1-like"/>
</dbReference>
<dbReference type="Pfam" id="PF00249">
    <property type="entry name" value="Myb_DNA-binding"/>
    <property type="match status" value="1"/>
</dbReference>
<comment type="subcellular location">
    <subcellularLocation>
        <location evidence="1">Nucleus</location>
    </subcellularLocation>
</comment>
<dbReference type="Gene3D" id="1.10.10.60">
    <property type="entry name" value="Homeodomain-like"/>
    <property type="match status" value="1"/>
</dbReference>
<name>A0AA39RST8_ACESA</name>
<dbReference type="SUPFAM" id="SSF46689">
    <property type="entry name" value="Homeodomain-like"/>
    <property type="match status" value="1"/>
</dbReference>
<keyword evidence="8" id="KW-1185">Reference proteome</keyword>
<keyword evidence="4" id="KW-0539">Nucleus</keyword>
<dbReference type="EMBL" id="JAUESC010000385">
    <property type="protein sequence ID" value="KAK0579394.1"/>
    <property type="molecule type" value="Genomic_DNA"/>
</dbReference>
<evidence type="ECO:0000256" key="1">
    <source>
        <dbReference type="ARBA" id="ARBA00004123"/>
    </source>
</evidence>
<dbReference type="GO" id="GO:0005634">
    <property type="term" value="C:nucleus"/>
    <property type="evidence" value="ECO:0007669"/>
    <property type="project" value="UniProtKB-SubCell"/>
</dbReference>
<evidence type="ECO:0000256" key="3">
    <source>
        <dbReference type="ARBA" id="ARBA00023163"/>
    </source>
</evidence>
<feature type="region of interest" description="Disordered" evidence="5">
    <location>
        <begin position="408"/>
        <end position="428"/>
    </location>
</feature>
<accession>A0AA39RST8</accession>
<feature type="domain" description="HTH myb-type" evidence="6">
    <location>
        <begin position="100"/>
        <end position="160"/>
    </location>
</feature>
<evidence type="ECO:0000256" key="2">
    <source>
        <dbReference type="ARBA" id="ARBA00023015"/>
    </source>
</evidence>